<dbReference type="AlphaFoldDB" id="T1JEV7"/>
<keyword evidence="3" id="KW-0732">Signal</keyword>
<dbReference type="HOGENOM" id="CLU_1752024_0_0_1"/>
<keyword evidence="1" id="KW-0175">Coiled coil</keyword>
<sequence length="149" mass="16810">MASRVLVVIGALVFIHCVFGSQLVERQLRELFSRREQLNNLRRLVNEWDQQLSHIQKRTCDSSLNIPGSRDGCEALNAQNNRWDREYLKNLNSPGKRNVCALGLGGFMDGCDAQSAMEALKAREFFNSLQSPGKRQAESDNNSEASPRN</sequence>
<feature type="coiled-coil region" evidence="1">
    <location>
        <begin position="21"/>
        <end position="58"/>
    </location>
</feature>
<reference evidence="4" key="2">
    <citation type="submission" date="2015-02" db="UniProtKB">
        <authorList>
            <consortium name="EnsemblMetazoa"/>
        </authorList>
    </citation>
    <scope>IDENTIFICATION</scope>
</reference>
<protein>
    <submittedName>
        <fullName evidence="4">Uncharacterized protein</fullName>
    </submittedName>
</protein>
<accession>T1JEV7</accession>
<dbReference type="EMBL" id="JH432130">
    <property type="status" value="NOT_ANNOTATED_CDS"/>
    <property type="molecule type" value="Genomic_DNA"/>
</dbReference>
<evidence type="ECO:0000313" key="4">
    <source>
        <dbReference type="EnsemblMetazoa" id="SMAR012360-PA"/>
    </source>
</evidence>
<dbReference type="EnsemblMetazoa" id="SMAR012360-RA">
    <property type="protein sequence ID" value="SMAR012360-PA"/>
    <property type="gene ID" value="SMAR012360"/>
</dbReference>
<evidence type="ECO:0000256" key="3">
    <source>
        <dbReference type="SAM" id="SignalP"/>
    </source>
</evidence>
<evidence type="ECO:0000313" key="5">
    <source>
        <dbReference type="Proteomes" id="UP000014500"/>
    </source>
</evidence>
<reference evidence="5" key="1">
    <citation type="submission" date="2011-05" db="EMBL/GenBank/DDBJ databases">
        <authorList>
            <person name="Richards S.R."/>
            <person name="Qu J."/>
            <person name="Jiang H."/>
            <person name="Jhangiani S.N."/>
            <person name="Agravi P."/>
            <person name="Goodspeed R."/>
            <person name="Gross S."/>
            <person name="Mandapat C."/>
            <person name="Jackson L."/>
            <person name="Mathew T."/>
            <person name="Pu L."/>
            <person name="Thornton R."/>
            <person name="Saada N."/>
            <person name="Wilczek-Boney K.B."/>
            <person name="Lee S."/>
            <person name="Kovar C."/>
            <person name="Wu Y."/>
            <person name="Scherer S.E."/>
            <person name="Worley K.C."/>
            <person name="Muzny D.M."/>
            <person name="Gibbs R."/>
        </authorList>
    </citation>
    <scope>NUCLEOTIDE SEQUENCE</scope>
    <source>
        <strain evidence="5">Brora</strain>
    </source>
</reference>
<feature type="region of interest" description="Disordered" evidence="2">
    <location>
        <begin position="128"/>
        <end position="149"/>
    </location>
</feature>
<name>T1JEV7_STRMM</name>
<proteinExistence type="predicted"/>
<keyword evidence="5" id="KW-1185">Reference proteome</keyword>
<organism evidence="4 5">
    <name type="scientific">Strigamia maritima</name>
    <name type="common">European centipede</name>
    <name type="synonym">Geophilus maritimus</name>
    <dbReference type="NCBI Taxonomy" id="126957"/>
    <lineage>
        <taxon>Eukaryota</taxon>
        <taxon>Metazoa</taxon>
        <taxon>Ecdysozoa</taxon>
        <taxon>Arthropoda</taxon>
        <taxon>Myriapoda</taxon>
        <taxon>Chilopoda</taxon>
        <taxon>Pleurostigmophora</taxon>
        <taxon>Geophilomorpha</taxon>
        <taxon>Linotaeniidae</taxon>
        <taxon>Strigamia</taxon>
    </lineage>
</organism>
<evidence type="ECO:0000256" key="1">
    <source>
        <dbReference type="SAM" id="Coils"/>
    </source>
</evidence>
<evidence type="ECO:0000256" key="2">
    <source>
        <dbReference type="SAM" id="MobiDB-lite"/>
    </source>
</evidence>
<feature type="chain" id="PRO_5004590466" evidence="3">
    <location>
        <begin position="21"/>
        <end position="149"/>
    </location>
</feature>
<dbReference type="Proteomes" id="UP000014500">
    <property type="component" value="Unassembled WGS sequence"/>
</dbReference>
<feature type="signal peptide" evidence="3">
    <location>
        <begin position="1"/>
        <end position="20"/>
    </location>
</feature>